<evidence type="ECO:0000256" key="5">
    <source>
        <dbReference type="ARBA" id="ARBA00023098"/>
    </source>
</evidence>
<keyword evidence="11" id="KW-1185">Reference proteome</keyword>
<evidence type="ECO:0000259" key="9">
    <source>
        <dbReference type="Pfam" id="PF04116"/>
    </source>
</evidence>
<feature type="transmembrane region" description="Helical" evidence="8">
    <location>
        <begin position="55"/>
        <end position="78"/>
    </location>
</feature>
<keyword evidence="5" id="KW-0443">Lipid metabolism</keyword>
<name>A0A1I4REG8_9BURK</name>
<dbReference type="OrthoDB" id="9770329at2"/>
<dbReference type="AlphaFoldDB" id="A0A1I4REG8"/>
<evidence type="ECO:0000256" key="7">
    <source>
        <dbReference type="SAM" id="MobiDB-lite"/>
    </source>
</evidence>
<proteinExistence type="predicted"/>
<reference evidence="10 11" key="1">
    <citation type="submission" date="2016-10" db="EMBL/GenBank/DDBJ databases">
        <authorList>
            <person name="de Groot N.N."/>
        </authorList>
    </citation>
    <scope>NUCLEOTIDE SEQUENCE [LARGE SCALE GENOMIC DNA]</scope>
    <source>
        <strain evidence="10 11">ATCC 43154</strain>
    </source>
</reference>
<sequence>MNLIHSLFAHVPAFALSVFRLSVWLVLLAVIFVPLERWLAVRPGRPARADLLSDLAYYFLSSLLPAMLLSVPLSLLALAAQQLVPAAVPAALGALPLAARLALAFVVGEIGFYWGHRLSHEIPWLWRFHAIHHSPEQMYFLVNTRSHPVDTVVTRLCGMLPLYLLGLAGPSAGGSVAPAGLIVLGTIWGFFIHSNLRLRFGALEWLIATPGFHHWHHSRHEFINHNYASMLPLCDKLFGTLHLPPTWPAAYGTDTPLPPTFARQLIEPLRSPGQADGKASKASDMSANK</sequence>
<accession>A0A1I4REG8</accession>
<feature type="region of interest" description="Disordered" evidence="7">
    <location>
        <begin position="268"/>
        <end position="289"/>
    </location>
</feature>
<dbReference type="EMBL" id="FOTW01000022">
    <property type="protein sequence ID" value="SFM50674.1"/>
    <property type="molecule type" value="Genomic_DNA"/>
</dbReference>
<protein>
    <submittedName>
        <fullName evidence="10">Sterol desaturase/sphingolipid hydroxylase, fatty acid hydroxylase superfamily</fullName>
    </submittedName>
</protein>
<dbReference type="PANTHER" id="PTHR21624">
    <property type="entry name" value="STEROL DESATURASE-RELATED PROTEIN"/>
    <property type="match status" value="1"/>
</dbReference>
<dbReference type="Pfam" id="PF04116">
    <property type="entry name" value="FA_hydroxylase"/>
    <property type="match status" value="1"/>
</dbReference>
<keyword evidence="3 8" id="KW-1133">Transmembrane helix</keyword>
<feature type="transmembrane region" description="Helical" evidence="8">
    <location>
        <begin position="7"/>
        <end position="35"/>
    </location>
</feature>
<evidence type="ECO:0000256" key="4">
    <source>
        <dbReference type="ARBA" id="ARBA00023002"/>
    </source>
</evidence>
<feature type="domain" description="Fatty acid hydroxylase" evidence="9">
    <location>
        <begin position="102"/>
        <end position="240"/>
    </location>
</feature>
<evidence type="ECO:0000256" key="8">
    <source>
        <dbReference type="SAM" id="Phobius"/>
    </source>
</evidence>
<organism evidence="10 11">
    <name type="scientific">Rugamonas rubra</name>
    <dbReference type="NCBI Taxonomy" id="758825"/>
    <lineage>
        <taxon>Bacteria</taxon>
        <taxon>Pseudomonadati</taxon>
        <taxon>Pseudomonadota</taxon>
        <taxon>Betaproteobacteria</taxon>
        <taxon>Burkholderiales</taxon>
        <taxon>Oxalobacteraceae</taxon>
        <taxon>Telluria group</taxon>
        <taxon>Rugamonas</taxon>
    </lineage>
</organism>
<evidence type="ECO:0000256" key="1">
    <source>
        <dbReference type="ARBA" id="ARBA00004127"/>
    </source>
</evidence>
<evidence type="ECO:0000256" key="2">
    <source>
        <dbReference type="ARBA" id="ARBA00022692"/>
    </source>
</evidence>
<keyword evidence="6 8" id="KW-0472">Membrane</keyword>
<dbReference type="Proteomes" id="UP000199470">
    <property type="component" value="Unassembled WGS sequence"/>
</dbReference>
<dbReference type="GO" id="GO:0050479">
    <property type="term" value="F:glyceryl-ether monooxygenase activity"/>
    <property type="evidence" value="ECO:0007669"/>
    <property type="project" value="TreeGrafter"/>
</dbReference>
<evidence type="ECO:0000313" key="10">
    <source>
        <dbReference type="EMBL" id="SFM50674.1"/>
    </source>
</evidence>
<feature type="transmembrane region" description="Helical" evidence="8">
    <location>
        <begin position="90"/>
        <end position="114"/>
    </location>
</feature>
<dbReference type="GO" id="GO:0008610">
    <property type="term" value="P:lipid biosynthetic process"/>
    <property type="evidence" value="ECO:0007669"/>
    <property type="project" value="InterPro"/>
</dbReference>
<feature type="transmembrane region" description="Helical" evidence="8">
    <location>
        <begin position="162"/>
        <end position="191"/>
    </location>
</feature>
<evidence type="ECO:0000313" key="11">
    <source>
        <dbReference type="Proteomes" id="UP000199470"/>
    </source>
</evidence>
<evidence type="ECO:0000256" key="6">
    <source>
        <dbReference type="ARBA" id="ARBA00023136"/>
    </source>
</evidence>
<evidence type="ECO:0000256" key="3">
    <source>
        <dbReference type="ARBA" id="ARBA00022989"/>
    </source>
</evidence>
<dbReference type="GO" id="GO:0006643">
    <property type="term" value="P:membrane lipid metabolic process"/>
    <property type="evidence" value="ECO:0007669"/>
    <property type="project" value="TreeGrafter"/>
</dbReference>
<gene>
    <name evidence="10" type="ORF">SAMN02982985_04294</name>
</gene>
<dbReference type="PANTHER" id="PTHR21624:SF1">
    <property type="entry name" value="ALKYLGLYCEROL MONOOXYGENASE"/>
    <property type="match status" value="1"/>
</dbReference>
<dbReference type="GO" id="GO:0012505">
    <property type="term" value="C:endomembrane system"/>
    <property type="evidence" value="ECO:0007669"/>
    <property type="project" value="UniProtKB-SubCell"/>
</dbReference>
<dbReference type="GO" id="GO:0016020">
    <property type="term" value="C:membrane"/>
    <property type="evidence" value="ECO:0007669"/>
    <property type="project" value="GOC"/>
</dbReference>
<dbReference type="GO" id="GO:0005506">
    <property type="term" value="F:iron ion binding"/>
    <property type="evidence" value="ECO:0007669"/>
    <property type="project" value="InterPro"/>
</dbReference>
<dbReference type="InterPro" id="IPR051689">
    <property type="entry name" value="Sterol_desaturase/TMEM195"/>
</dbReference>
<comment type="subcellular location">
    <subcellularLocation>
        <location evidence="1">Endomembrane system</location>
        <topology evidence="1">Multi-pass membrane protein</topology>
    </subcellularLocation>
</comment>
<keyword evidence="2 8" id="KW-0812">Transmembrane</keyword>
<dbReference type="STRING" id="758825.SAMN02982985_04294"/>
<dbReference type="InterPro" id="IPR006694">
    <property type="entry name" value="Fatty_acid_hydroxylase"/>
</dbReference>
<keyword evidence="4" id="KW-0560">Oxidoreductase</keyword>
<dbReference type="RefSeq" id="WP_093389758.1">
    <property type="nucleotide sequence ID" value="NZ_FOTW01000022.1"/>
</dbReference>